<dbReference type="InterPro" id="IPR029033">
    <property type="entry name" value="His_PPase_superfam"/>
</dbReference>
<dbReference type="SUPFAM" id="SSF53254">
    <property type="entry name" value="Phosphoglycerate mutase-like"/>
    <property type="match status" value="1"/>
</dbReference>
<evidence type="ECO:0000313" key="1">
    <source>
        <dbReference type="EMBL" id="SFS95842.1"/>
    </source>
</evidence>
<proteinExistence type="predicted"/>
<dbReference type="InterPro" id="IPR050275">
    <property type="entry name" value="PGM_Phosphatase"/>
</dbReference>
<dbReference type="PANTHER" id="PTHR48100">
    <property type="entry name" value="BROAD-SPECIFICITY PHOSPHATASE YOR283W-RELATED"/>
    <property type="match status" value="1"/>
</dbReference>
<sequence>MTTWHWVRHGPTHEKTFVGWRDVPADLSDHAQIARLNAHLPREAVLVSSDLIRAAATADVLAHPQRQRLPHDEKLREMDFGLWDGMHFSDVSEQHPELSRAYWTTPGDVAPPQGESWNVAAARVNAAVDRLNALFPDEHIIAVAHFGVILTQIQRALNISATEAFAHKIDNLSATQITVNQTEWSVTHINHFP</sequence>
<dbReference type="GO" id="GO:0005737">
    <property type="term" value="C:cytoplasm"/>
    <property type="evidence" value="ECO:0007669"/>
    <property type="project" value="TreeGrafter"/>
</dbReference>
<dbReference type="Gene3D" id="3.40.50.1240">
    <property type="entry name" value="Phosphoglycerate mutase-like"/>
    <property type="match status" value="1"/>
</dbReference>
<dbReference type="OrthoDB" id="8347407at2"/>
<dbReference type="Pfam" id="PF00300">
    <property type="entry name" value="His_Phos_1"/>
    <property type="match status" value="1"/>
</dbReference>
<dbReference type="GO" id="GO:0016791">
    <property type="term" value="F:phosphatase activity"/>
    <property type="evidence" value="ECO:0007669"/>
    <property type="project" value="TreeGrafter"/>
</dbReference>
<gene>
    <name evidence="1" type="ORF">SAMN04488040_2473</name>
</gene>
<dbReference type="PANTHER" id="PTHR48100:SF1">
    <property type="entry name" value="HISTIDINE PHOSPHATASE FAMILY PROTEIN-RELATED"/>
    <property type="match status" value="1"/>
</dbReference>
<keyword evidence="2" id="KW-1185">Reference proteome</keyword>
<dbReference type="InterPro" id="IPR013078">
    <property type="entry name" value="His_Pase_superF_clade-1"/>
</dbReference>
<dbReference type="STRING" id="394264.SAMN04488040_2473"/>
<dbReference type="RefSeq" id="WP_093916687.1">
    <property type="nucleotide sequence ID" value="NZ_FPAJ01000004.1"/>
</dbReference>
<dbReference type="EMBL" id="FPAJ01000004">
    <property type="protein sequence ID" value="SFS95842.1"/>
    <property type="molecule type" value="Genomic_DNA"/>
</dbReference>
<organism evidence="1 2">
    <name type="scientific">Sulfitobacter marinus</name>
    <dbReference type="NCBI Taxonomy" id="394264"/>
    <lineage>
        <taxon>Bacteria</taxon>
        <taxon>Pseudomonadati</taxon>
        <taxon>Pseudomonadota</taxon>
        <taxon>Alphaproteobacteria</taxon>
        <taxon>Rhodobacterales</taxon>
        <taxon>Roseobacteraceae</taxon>
        <taxon>Sulfitobacter</taxon>
    </lineage>
</organism>
<protein>
    <submittedName>
        <fullName evidence="1">Broad specificity phosphatase PhoE</fullName>
    </submittedName>
</protein>
<name>A0A1I6U346_9RHOB</name>
<dbReference type="Proteomes" id="UP000199239">
    <property type="component" value="Unassembled WGS sequence"/>
</dbReference>
<reference evidence="2" key="1">
    <citation type="submission" date="2016-10" db="EMBL/GenBank/DDBJ databases">
        <authorList>
            <person name="Varghese N."/>
            <person name="Submissions S."/>
        </authorList>
    </citation>
    <scope>NUCLEOTIDE SEQUENCE [LARGE SCALE GENOMIC DNA]</scope>
    <source>
        <strain evidence="2">DSM 23422</strain>
    </source>
</reference>
<dbReference type="AlphaFoldDB" id="A0A1I6U346"/>
<dbReference type="SMART" id="SM00855">
    <property type="entry name" value="PGAM"/>
    <property type="match status" value="1"/>
</dbReference>
<evidence type="ECO:0000313" key="2">
    <source>
        <dbReference type="Proteomes" id="UP000199239"/>
    </source>
</evidence>
<accession>A0A1I6U346</accession>